<feature type="domain" description="PRC-barrel" evidence="3">
    <location>
        <begin position="108"/>
        <end position="182"/>
    </location>
</feature>
<dbReference type="Pfam" id="PF05239">
    <property type="entry name" value="PRC"/>
    <property type="match status" value="1"/>
</dbReference>
<accession>A0ABY6IMH0</accession>
<sequence length="211" mass="22734">MFRTFLTATAISTLMLGSVVAQNQDQTSQDDGLDLQSAQNDPMATNAGQGVTVRSSDTIYIEPTSDGQFTLNFQIGQAGMGTAVGQQPQTAPGQTMMDRSQLERGDPEQLSVDNLMGSDVYGANDENVGNVNDVLLTAEGEVDAMVVDVGGFLGIGSRQVALGVDNLEFMVDAGGIWYVFTPFTSEELENQPEYNPDTYQDDRENQRLTAQ</sequence>
<name>A0ABY6IMH0_9HYPH</name>
<keyword evidence="2" id="KW-0732">Signal</keyword>
<feature type="compositionally biased region" description="Basic and acidic residues" evidence="1">
    <location>
        <begin position="200"/>
        <end position="211"/>
    </location>
</feature>
<dbReference type="EMBL" id="CP107716">
    <property type="protein sequence ID" value="UYQ71793.1"/>
    <property type="molecule type" value="Genomic_DNA"/>
</dbReference>
<evidence type="ECO:0000313" key="4">
    <source>
        <dbReference type="EMBL" id="UYQ71793.1"/>
    </source>
</evidence>
<dbReference type="Proteomes" id="UP001163882">
    <property type="component" value="Chromosome"/>
</dbReference>
<dbReference type="PANTHER" id="PTHR36505">
    <property type="entry name" value="BLR1072 PROTEIN"/>
    <property type="match status" value="1"/>
</dbReference>
<dbReference type="Gene3D" id="2.30.30.240">
    <property type="entry name" value="PRC-barrel domain"/>
    <property type="match status" value="1"/>
</dbReference>
<dbReference type="InterPro" id="IPR011033">
    <property type="entry name" value="PRC_barrel-like_sf"/>
</dbReference>
<feature type="chain" id="PRO_5045975794" evidence="2">
    <location>
        <begin position="22"/>
        <end position="211"/>
    </location>
</feature>
<protein>
    <submittedName>
        <fullName evidence="4">PRC-barrel domain-containing protein</fullName>
    </submittedName>
</protein>
<evidence type="ECO:0000256" key="1">
    <source>
        <dbReference type="SAM" id="MobiDB-lite"/>
    </source>
</evidence>
<keyword evidence="5" id="KW-1185">Reference proteome</keyword>
<dbReference type="SUPFAM" id="SSF50346">
    <property type="entry name" value="PRC-barrel domain"/>
    <property type="match status" value="1"/>
</dbReference>
<feature type="signal peptide" evidence="2">
    <location>
        <begin position="1"/>
        <end position="21"/>
    </location>
</feature>
<evidence type="ECO:0000313" key="5">
    <source>
        <dbReference type="Proteomes" id="UP001163882"/>
    </source>
</evidence>
<reference evidence="4" key="1">
    <citation type="submission" date="2022-10" db="EMBL/GenBank/DDBJ databases">
        <title>YIM 151497 complete genome.</title>
        <authorList>
            <person name="Chen X."/>
        </authorList>
    </citation>
    <scope>NUCLEOTIDE SEQUENCE</scope>
    <source>
        <strain evidence="4">YIM 151497</strain>
    </source>
</reference>
<dbReference type="InterPro" id="IPR027275">
    <property type="entry name" value="PRC-brl_dom"/>
</dbReference>
<feature type="region of interest" description="Disordered" evidence="1">
    <location>
        <begin position="189"/>
        <end position="211"/>
    </location>
</feature>
<organism evidence="4 5">
    <name type="scientific">Pelagibacterium flavum</name>
    <dbReference type="NCBI Taxonomy" id="2984530"/>
    <lineage>
        <taxon>Bacteria</taxon>
        <taxon>Pseudomonadati</taxon>
        <taxon>Pseudomonadota</taxon>
        <taxon>Alphaproteobacteria</taxon>
        <taxon>Hyphomicrobiales</taxon>
        <taxon>Devosiaceae</taxon>
        <taxon>Pelagibacterium</taxon>
    </lineage>
</organism>
<evidence type="ECO:0000256" key="2">
    <source>
        <dbReference type="SAM" id="SignalP"/>
    </source>
</evidence>
<feature type="region of interest" description="Disordered" evidence="1">
    <location>
        <begin position="27"/>
        <end position="48"/>
    </location>
</feature>
<dbReference type="RefSeq" id="WP_264225441.1">
    <property type="nucleotide sequence ID" value="NZ_CP107716.1"/>
</dbReference>
<dbReference type="PANTHER" id="PTHR36505:SF1">
    <property type="entry name" value="BLR1072 PROTEIN"/>
    <property type="match status" value="1"/>
</dbReference>
<gene>
    <name evidence="4" type="ORF">OF122_17385</name>
</gene>
<proteinExistence type="predicted"/>
<evidence type="ECO:0000259" key="3">
    <source>
        <dbReference type="Pfam" id="PF05239"/>
    </source>
</evidence>